<name>A0A318T5Y7_9RHOB</name>
<protein>
    <submittedName>
        <fullName evidence="2">SCP-2 sterol transfer family protein</fullName>
    </submittedName>
</protein>
<feature type="domain" description="SCP2" evidence="1">
    <location>
        <begin position="32"/>
        <end position="95"/>
    </location>
</feature>
<dbReference type="RefSeq" id="WP_110812841.1">
    <property type="nucleotide sequence ID" value="NZ_QJTE01000001.1"/>
</dbReference>
<dbReference type="AlphaFoldDB" id="A0A318T5Y7"/>
<dbReference type="InterPro" id="IPR003033">
    <property type="entry name" value="SCP2_sterol-bd_dom"/>
</dbReference>
<sequence>MTETVDAAVAALNEKLGTDGFDGKAKMVIENEGSIIVDDAGAREADEDAEVTLTADAETFRGILEGTVNATAAFMSGQLSVDGDMGQAMKLAGALS</sequence>
<gene>
    <name evidence="2" type="ORF">DFP88_101497</name>
</gene>
<dbReference type="OrthoDB" id="9809312at2"/>
<proteinExistence type="predicted"/>
<dbReference type="Pfam" id="PF02036">
    <property type="entry name" value="SCP2"/>
    <property type="match status" value="1"/>
</dbReference>
<dbReference type="Proteomes" id="UP000248311">
    <property type="component" value="Unassembled WGS sequence"/>
</dbReference>
<comment type="caution">
    <text evidence="2">The sequence shown here is derived from an EMBL/GenBank/DDBJ whole genome shotgun (WGS) entry which is preliminary data.</text>
</comment>
<dbReference type="InterPro" id="IPR036527">
    <property type="entry name" value="SCP2_sterol-bd_dom_sf"/>
</dbReference>
<dbReference type="SUPFAM" id="SSF55718">
    <property type="entry name" value="SCP-like"/>
    <property type="match status" value="1"/>
</dbReference>
<evidence type="ECO:0000313" key="2">
    <source>
        <dbReference type="EMBL" id="PYE85824.1"/>
    </source>
</evidence>
<keyword evidence="3" id="KW-1185">Reference proteome</keyword>
<evidence type="ECO:0000313" key="3">
    <source>
        <dbReference type="Proteomes" id="UP000248311"/>
    </source>
</evidence>
<dbReference type="EMBL" id="QJTE01000001">
    <property type="protein sequence ID" value="PYE85824.1"/>
    <property type="molecule type" value="Genomic_DNA"/>
</dbReference>
<reference evidence="2 3" key="1">
    <citation type="submission" date="2018-06" db="EMBL/GenBank/DDBJ databases">
        <title>Genomic Encyclopedia of Type Strains, Phase III (KMG-III): the genomes of soil and plant-associated and newly described type strains.</title>
        <authorList>
            <person name="Whitman W."/>
        </authorList>
    </citation>
    <scope>NUCLEOTIDE SEQUENCE [LARGE SCALE GENOMIC DNA]</scope>
    <source>
        <strain evidence="2 3">CECT 9025</strain>
    </source>
</reference>
<accession>A0A318T5Y7</accession>
<evidence type="ECO:0000259" key="1">
    <source>
        <dbReference type="Pfam" id="PF02036"/>
    </source>
</evidence>
<organism evidence="2 3">
    <name type="scientific">Pseudoroseicyclus aestuarii</name>
    <dbReference type="NCBI Taxonomy" id="1795041"/>
    <lineage>
        <taxon>Bacteria</taxon>
        <taxon>Pseudomonadati</taxon>
        <taxon>Pseudomonadota</taxon>
        <taxon>Alphaproteobacteria</taxon>
        <taxon>Rhodobacterales</taxon>
        <taxon>Paracoccaceae</taxon>
        <taxon>Pseudoroseicyclus</taxon>
    </lineage>
</organism>
<dbReference type="Gene3D" id="3.30.1050.10">
    <property type="entry name" value="SCP2 sterol-binding domain"/>
    <property type="match status" value="1"/>
</dbReference>